<sequence>MFHLFFFLILSISTNKKVDIDENSSEESSLLANDISSIADSSSNEIESSSVNNEPIPNESSSINDAILSSDETNSVDNNEDSSEVNNNPLPNDSSSVINDASSLDESLSANIGASLTDNAEESIDGSSSIDDSVPPSDESSSDNNVPVLSPVDSSSIDDSVPSSDESSSDSNVPVLPPVDSSSIDDSVPSSDESSSDSNVPVLPPVDSSSIDDSVPSSDESSSDSNVPVLPPVDSSSINDIVPSSDEYSSANIDKSLSDELSSSINDSVPDDSSSTINDESLLSSDNPLLPNDSSSIIDDYNSISESSTHDSPSIDESSSINNSSTDESSTNIDTQSLVESSINSIPFSEELLPSDELSSNETINETILPTESPPPIDIDNPFKDNQEIDLTNSSNETIAKDIQNAFNNSENWNATGEYDQVVKLPKEVTNFTLNLNMSENQFIAPVAGTKITVEEGNLNLILPEDDDNNAPVTVVLDTSKNVNLSIKGGGSLTIEPNNKELKNVTIISTSQINAPLNIHVDGDVNSITFSSLNLHNSDKNLSIQATNEKGDPIHVIISELDVQPYTSAVLKNISISEKFSVSQSATLFLSNDVRLKDAEVLFNMKSDSILHNKPILYGNLTEPPKRFVLNRNQNGKPPKNQRFNIIRGRFNCGQWRDLLSMDGTGFNKKTCSVLSDGNDNDNNGNDVDETTTAAPAMLLEEAMQELSIHNDGGKKLSGGQIAGIVIGCIAAVALIIIIVVCVVRKKKQSYNFDIESDIEDSVRL</sequence>
<name>A0ABR2HG87_9EUKA</name>
<evidence type="ECO:0000256" key="3">
    <source>
        <dbReference type="SAM" id="SignalP"/>
    </source>
</evidence>
<comment type="caution">
    <text evidence="4">The sequence shown here is derived from an EMBL/GenBank/DDBJ whole genome shotgun (WGS) entry which is preliminary data.</text>
</comment>
<gene>
    <name evidence="4" type="ORF">M9Y10_020479</name>
</gene>
<dbReference type="PANTHER" id="PTHR16861">
    <property type="entry name" value="GLYCOPROTEIN 38"/>
    <property type="match status" value="1"/>
</dbReference>
<evidence type="ECO:0000256" key="1">
    <source>
        <dbReference type="SAM" id="MobiDB-lite"/>
    </source>
</evidence>
<feature type="compositionally biased region" description="Low complexity" evidence="1">
    <location>
        <begin position="41"/>
        <end position="50"/>
    </location>
</feature>
<evidence type="ECO:0000256" key="2">
    <source>
        <dbReference type="SAM" id="Phobius"/>
    </source>
</evidence>
<feature type="compositionally biased region" description="Polar residues" evidence="1">
    <location>
        <begin position="246"/>
        <end position="279"/>
    </location>
</feature>
<feature type="chain" id="PRO_5045870196" evidence="3">
    <location>
        <begin position="21"/>
        <end position="765"/>
    </location>
</feature>
<feature type="region of interest" description="Disordered" evidence="1">
    <location>
        <begin position="41"/>
        <end position="99"/>
    </location>
</feature>
<reference evidence="4 5" key="1">
    <citation type="submission" date="2024-04" db="EMBL/GenBank/DDBJ databases">
        <title>Tritrichomonas musculus Genome.</title>
        <authorList>
            <person name="Alves-Ferreira E."/>
            <person name="Grigg M."/>
            <person name="Lorenzi H."/>
            <person name="Galac M."/>
        </authorList>
    </citation>
    <scope>NUCLEOTIDE SEQUENCE [LARGE SCALE GENOMIC DNA]</scope>
    <source>
        <strain evidence="4 5">EAF2021</strain>
    </source>
</reference>
<evidence type="ECO:0000313" key="5">
    <source>
        <dbReference type="Proteomes" id="UP001470230"/>
    </source>
</evidence>
<organism evidence="4 5">
    <name type="scientific">Tritrichomonas musculus</name>
    <dbReference type="NCBI Taxonomy" id="1915356"/>
    <lineage>
        <taxon>Eukaryota</taxon>
        <taxon>Metamonada</taxon>
        <taxon>Parabasalia</taxon>
        <taxon>Tritrichomonadida</taxon>
        <taxon>Tritrichomonadidae</taxon>
        <taxon>Tritrichomonas</taxon>
    </lineage>
</organism>
<protein>
    <submittedName>
        <fullName evidence="4">Uncharacterized protein</fullName>
    </submittedName>
</protein>
<keyword evidence="2" id="KW-0472">Membrane</keyword>
<accession>A0ABR2HG87</accession>
<keyword evidence="2" id="KW-1133">Transmembrane helix</keyword>
<feature type="compositionally biased region" description="Polar residues" evidence="1">
    <location>
        <begin position="51"/>
        <end position="64"/>
    </location>
</feature>
<dbReference type="EMBL" id="JAPFFF010000029">
    <property type="protein sequence ID" value="KAK8846457.1"/>
    <property type="molecule type" value="Genomic_DNA"/>
</dbReference>
<feature type="transmembrane region" description="Helical" evidence="2">
    <location>
        <begin position="722"/>
        <end position="744"/>
    </location>
</feature>
<feature type="compositionally biased region" description="Polar residues" evidence="1">
    <location>
        <begin position="89"/>
        <end position="99"/>
    </location>
</feature>
<keyword evidence="2" id="KW-0812">Transmembrane</keyword>
<dbReference type="PANTHER" id="PTHR16861:SF4">
    <property type="entry name" value="SH3 DOMAIN PROTEIN (AFU_ORTHOLOGUE AFUA_1G13610)"/>
    <property type="match status" value="1"/>
</dbReference>
<feature type="signal peptide" evidence="3">
    <location>
        <begin position="1"/>
        <end position="20"/>
    </location>
</feature>
<feature type="compositionally biased region" description="Low complexity" evidence="1">
    <location>
        <begin position="125"/>
        <end position="228"/>
    </location>
</feature>
<feature type="region of interest" description="Disordered" evidence="1">
    <location>
        <begin position="117"/>
        <end position="336"/>
    </location>
</feature>
<evidence type="ECO:0000313" key="4">
    <source>
        <dbReference type="EMBL" id="KAK8846457.1"/>
    </source>
</evidence>
<dbReference type="Proteomes" id="UP001470230">
    <property type="component" value="Unassembled WGS sequence"/>
</dbReference>
<keyword evidence="5" id="KW-1185">Reference proteome</keyword>
<proteinExistence type="predicted"/>
<feature type="compositionally biased region" description="Low complexity" evidence="1">
    <location>
        <begin position="281"/>
        <end position="335"/>
    </location>
</feature>
<keyword evidence="3" id="KW-0732">Signal</keyword>